<keyword evidence="3 8" id="KW-1133">Transmembrane helix</keyword>
<evidence type="ECO:0000256" key="6">
    <source>
        <dbReference type="ARBA" id="ARBA00029447"/>
    </source>
</evidence>
<keyword evidence="13" id="KW-1185">Reference proteome</keyword>
<dbReference type="InterPro" id="IPR004089">
    <property type="entry name" value="MCPsignal_dom"/>
</dbReference>
<accession>A0A1M5F071</accession>
<feature type="transmembrane region" description="Helical" evidence="8">
    <location>
        <begin position="307"/>
        <end position="328"/>
    </location>
</feature>
<dbReference type="Pfam" id="PF00015">
    <property type="entry name" value="MCPsignal"/>
    <property type="match status" value="1"/>
</dbReference>
<evidence type="ECO:0000256" key="2">
    <source>
        <dbReference type="ARBA" id="ARBA00022692"/>
    </source>
</evidence>
<dbReference type="PANTHER" id="PTHR32089">
    <property type="entry name" value="METHYL-ACCEPTING CHEMOTAXIS PROTEIN MCPB"/>
    <property type="match status" value="1"/>
</dbReference>
<dbReference type="STRING" id="1122206.SAMN02745753_02744"/>
<evidence type="ECO:0000313" key="13">
    <source>
        <dbReference type="Proteomes" id="UP000184517"/>
    </source>
</evidence>
<evidence type="ECO:0000259" key="11">
    <source>
        <dbReference type="PROSITE" id="PS50892"/>
    </source>
</evidence>
<dbReference type="FunFam" id="1.10.287.950:FF:000001">
    <property type="entry name" value="Methyl-accepting chemotaxis sensory transducer"/>
    <property type="match status" value="1"/>
</dbReference>
<dbReference type="InterPro" id="IPR042855">
    <property type="entry name" value="V_SNARE_CC"/>
</dbReference>
<proteinExistence type="inferred from homology"/>
<evidence type="ECO:0000256" key="7">
    <source>
        <dbReference type="PROSITE-ProRule" id="PRU00284"/>
    </source>
</evidence>
<feature type="transmembrane region" description="Helical" evidence="8">
    <location>
        <begin position="12"/>
        <end position="32"/>
    </location>
</feature>
<dbReference type="PRINTS" id="PR00260">
    <property type="entry name" value="CHEMTRNSDUCR"/>
</dbReference>
<name>A0A1M5F071_9GAMM</name>
<dbReference type="GO" id="GO:0004888">
    <property type="term" value="F:transmembrane signaling receptor activity"/>
    <property type="evidence" value="ECO:0007669"/>
    <property type="project" value="InterPro"/>
</dbReference>
<evidence type="ECO:0000313" key="12">
    <source>
        <dbReference type="EMBL" id="SHF84777.1"/>
    </source>
</evidence>
<dbReference type="CDD" id="cd11386">
    <property type="entry name" value="MCP_signal"/>
    <property type="match status" value="1"/>
</dbReference>
<feature type="domain" description="V-SNARE coiled-coil homology" evidence="11">
    <location>
        <begin position="603"/>
        <end position="663"/>
    </location>
</feature>
<evidence type="ECO:0000256" key="8">
    <source>
        <dbReference type="SAM" id="Phobius"/>
    </source>
</evidence>
<dbReference type="PROSITE" id="PS50111">
    <property type="entry name" value="CHEMOTAXIS_TRANSDUC_2"/>
    <property type="match status" value="1"/>
</dbReference>
<dbReference type="PANTHER" id="PTHR32089:SF119">
    <property type="entry name" value="METHYL-ACCEPTING CHEMOTAXIS PROTEIN CTPL"/>
    <property type="match status" value="1"/>
</dbReference>
<keyword evidence="4 8" id="KW-0472">Membrane</keyword>
<dbReference type="OrthoDB" id="2489132at2"/>
<dbReference type="SMART" id="SM00283">
    <property type="entry name" value="MA"/>
    <property type="match status" value="1"/>
</dbReference>
<sequence>MSLFSNLKISQSVAIVGILPSLFAIIIVAFLVKDLNERVHEGRIAEDMVKLSTILDGVAHNFAVERGLSAGFLGSKGSSGKDALLAQRKVADNAEAALKNIDDSAFEVLTSERLNRLRTPVLTMLQDKNKVRQKVDALAADNGAFDFYSEVNRQALNSIQRVILDISNREIAKALEARLSLLWMKERAGQYRGALNGVYAAKSTNFMRQSQIAAFIEDEHHQLEHFIVTASDKEEALLNAAMKNEKWKAVTQATDAFLATKDVSSVSGPADWFELATAKIGLIKGVADKISSEINILSASLTSRSELYRNGLVIGFILLITPVIWLAFSLTRSLSKRVERISQALSNVSSDRNLVGRIENTSKDELGEIIQYLNVHLDHLSESFHLMVDMASESKESMNVLSGYSRNALQETKDQFNQTDLMASAVEEMSLTSNTISQDMQSSAEATDNIREQSTQGSARMQTILQSIANLSSEVDGGYKAVQSVTGHTEQISTILQTIESIAEQTNLLALNAAIEAARAGEQGRGFAVVADEVRTLAQRTQNSTEEIRSMIEALVGSGKSALQSMDKCSSMATQTSSVVGENVTMMQGLFDAIELLTQTIERVATASEEQSQVSEEINRNIQNVSERSERILDLVNKTDEGSGQAKQRFENVLKEISSYKLS</sequence>
<dbReference type="RefSeq" id="WP_072840256.1">
    <property type="nucleotide sequence ID" value="NZ_FQVF01000012.1"/>
</dbReference>
<keyword evidence="5 7" id="KW-0807">Transducer</keyword>
<dbReference type="Pfam" id="PF08376">
    <property type="entry name" value="NIT"/>
    <property type="match status" value="1"/>
</dbReference>
<evidence type="ECO:0000256" key="5">
    <source>
        <dbReference type="ARBA" id="ARBA00023224"/>
    </source>
</evidence>
<dbReference type="EMBL" id="FQVF01000012">
    <property type="protein sequence ID" value="SHF84777.1"/>
    <property type="molecule type" value="Genomic_DNA"/>
</dbReference>
<organism evidence="12 13">
    <name type="scientific">Marinomonas polaris DSM 16579</name>
    <dbReference type="NCBI Taxonomy" id="1122206"/>
    <lineage>
        <taxon>Bacteria</taxon>
        <taxon>Pseudomonadati</taxon>
        <taxon>Pseudomonadota</taxon>
        <taxon>Gammaproteobacteria</taxon>
        <taxon>Oceanospirillales</taxon>
        <taxon>Oceanospirillaceae</taxon>
        <taxon>Marinomonas</taxon>
    </lineage>
</organism>
<gene>
    <name evidence="12" type="ORF">SAMN02745753_02744</name>
</gene>
<feature type="domain" description="Methyl-accepting transducer" evidence="9">
    <location>
        <begin position="390"/>
        <end position="626"/>
    </location>
</feature>
<dbReference type="PROSITE" id="PS50892">
    <property type="entry name" value="V_SNARE"/>
    <property type="match status" value="1"/>
</dbReference>
<evidence type="ECO:0000256" key="1">
    <source>
        <dbReference type="ARBA" id="ARBA00004141"/>
    </source>
</evidence>
<dbReference type="SMART" id="SM00304">
    <property type="entry name" value="HAMP"/>
    <property type="match status" value="1"/>
</dbReference>
<dbReference type="PROSITE" id="PS50885">
    <property type="entry name" value="HAMP"/>
    <property type="match status" value="1"/>
</dbReference>
<dbReference type="SUPFAM" id="SSF58104">
    <property type="entry name" value="Methyl-accepting chemotaxis protein (MCP) signaling domain"/>
    <property type="match status" value="1"/>
</dbReference>
<feature type="domain" description="HAMP" evidence="10">
    <location>
        <begin position="332"/>
        <end position="385"/>
    </location>
</feature>
<dbReference type="InterPro" id="IPR004090">
    <property type="entry name" value="Chemotax_Me-accpt_rcpt"/>
</dbReference>
<evidence type="ECO:0000256" key="4">
    <source>
        <dbReference type="ARBA" id="ARBA00023136"/>
    </source>
</evidence>
<dbReference type="AlphaFoldDB" id="A0A1M5F071"/>
<dbReference type="Pfam" id="PF00672">
    <property type="entry name" value="HAMP"/>
    <property type="match status" value="1"/>
</dbReference>
<comment type="similarity">
    <text evidence="6">Belongs to the methyl-accepting chemotaxis (MCP) protein family.</text>
</comment>
<dbReference type="Proteomes" id="UP000184517">
    <property type="component" value="Unassembled WGS sequence"/>
</dbReference>
<evidence type="ECO:0000259" key="10">
    <source>
        <dbReference type="PROSITE" id="PS50885"/>
    </source>
</evidence>
<comment type="subcellular location">
    <subcellularLocation>
        <location evidence="1">Membrane</location>
        <topology evidence="1">Multi-pass membrane protein</topology>
    </subcellularLocation>
</comment>
<evidence type="ECO:0000256" key="3">
    <source>
        <dbReference type="ARBA" id="ARBA00022989"/>
    </source>
</evidence>
<protein>
    <submittedName>
        <fullName evidence="12">Methyl-accepting chemotaxis protein</fullName>
    </submittedName>
</protein>
<dbReference type="Gene3D" id="1.10.287.950">
    <property type="entry name" value="Methyl-accepting chemotaxis protein"/>
    <property type="match status" value="1"/>
</dbReference>
<keyword evidence="2 8" id="KW-0812">Transmembrane</keyword>
<dbReference type="InterPro" id="IPR003660">
    <property type="entry name" value="HAMP_dom"/>
</dbReference>
<dbReference type="InterPro" id="IPR013587">
    <property type="entry name" value="Nitrate/nitrite_sensing"/>
</dbReference>
<reference evidence="13" key="1">
    <citation type="submission" date="2016-11" db="EMBL/GenBank/DDBJ databases">
        <authorList>
            <person name="Varghese N."/>
            <person name="Submissions S."/>
        </authorList>
    </citation>
    <scope>NUCLEOTIDE SEQUENCE [LARGE SCALE GENOMIC DNA]</scope>
    <source>
        <strain evidence="13">DSM 16579</strain>
    </source>
</reference>
<evidence type="ECO:0000259" key="9">
    <source>
        <dbReference type="PROSITE" id="PS50111"/>
    </source>
</evidence>
<dbReference type="GO" id="GO:0006935">
    <property type="term" value="P:chemotaxis"/>
    <property type="evidence" value="ECO:0007669"/>
    <property type="project" value="InterPro"/>
</dbReference>
<dbReference type="GO" id="GO:0007165">
    <property type="term" value="P:signal transduction"/>
    <property type="evidence" value="ECO:0007669"/>
    <property type="project" value="UniProtKB-KW"/>
</dbReference>
<dbReference type="GO" id="GO:0016020">
    <property type="term" value="C:membrane"/>
    <property type="evidence" value="ECO:0007669"/>
    <property type="project" value="UniProtKB-SubCell"/>
</dbReference>